<evidence type="ECO:0000259" key="5">
    <source>
        <dbReference type="Pfam" id="PF00107"/>
    </source>
</evidence>
<dbReference type="GO" id="GO:0016616">
    <property type="term" value="F:oxidoreductase activity, acting on the CH-OH group of donors, NAD or NADP as acceptor"/>
    <property type="evidence" value="ECO:0007669"/>
    <property type="project" value="InterPro"/>
</dbReference>
<evidence type="ECO:0000256" key="3">
    <source>
        <dbReference type="ARBA" id="ARBA00022833"/>
    </source>
</evidence>
<comment type="caution">
    <text evidence="6">The sequence shown here is derived from an EMBL/GenBank/DDBJ whole genome shotgun (WGS) entry which is preliminary data.</text>
</comment>
<evidence type="ECO:0000313" key="6">
    <source>
        <dbReference type="EMBL" id="KAF9939386.1"/>
    </source>
</evidence>
<evidence type="ECO:0000256" key="1">
    <source>
        <dbReference type="ARBA" id="ARBA00001947"/>
    </source>
</evidence>
<name>A0A9P6IQI1_9FUNG</name>
<dbReference type="SUPFAM" id="SSF50129">
    <property type="entry name" value="GroES-like"/>
    <property type="match status" value="1"/>
</dbReference>
<gene>
    <name evidence="6" type="ORF">BGZ65_010691</name>
</gene>
<dbReference type="SUPFAM" id="SSF51735">
    <property type="entry name" value="NAD(P)-binding Rossmann-fold domains"/>
    <property type="match status" value="1"/>
</dbReference>
<dbReference type="OrthoDB" id="1879366at2759"/>
<dbReference type="AlphaFoldDB" id="A0A9P6IQI1"/>
<evidence type="ECO:0000313" key="7">
    <source>
        <dbReference type="Proteomes" id="UP000749646"/>
    </source>
</evidence>
<evidence type="ECO:0000256" key="4">
    <source>
        <dbReference type="ARBA" id="ARBA00023002"/>
    </source>
</evidence>
<comment type="cofactor">
    <cofactor evidence="1">
        <name>Zn(2+)</name>
        <dbReference type="ChEBI" id="CHEBI:29105"/>
    </cofactor>
</comment>
<dbReference type="EMBL" id="JAAAHW010009534">
    <property type="protein sequence ID" value="KAF9939386.1"/>
    <property type="molecule type" value="Genomic_DNA"/>
</dbReference>
<evidence type="ECO:0000256" key="2">
    <source>
        <dbReference type="ARBA" id="ARBA00022723"/>
    </source>
</evidence>
<dbReference type="Proteomes" id="UP000749646">
    <property type="component" value="Unassembled WGS sequence"/>
</dbReference>
<keyword evidence="4" id="KW-0560">Oxidoreductase</keyword>
<proteinExistence type="predicted"/>
<keyword evidence="7" id="KW-1185">Reference proteome</keyword>
<keyword evidence="3" id="KW-0862">Zinc</keyword>
<dbReference type="InterPro" id="IPR013149">
    <property type="entry name" value="ADH-like_C"/>
</dbReference>
<dbReference type="FunFam" id="3.40.50.720:FF:000022">
    <property type="entry name" value="Cinnamyl alcohol dehydrogenase"/>
    <property type="match status" value="1"/>
</dbReference>
<reference evidence="6" key="1">
    <citation type="journal article" date="2020" name="Fungal Divers.">
        <title>Resolving the Mortierellaceae phylogeny through synthesis of multi-gene phylogenetics and phylogenomics.</title>
        <authorList>
            <person name="Vandepol N."/>
            <person name="Liber J."/>
            <person name="Desiro A."/>
            <person name="Na H."/>
            <person name="Kennedy M."/>
            <person name="Barry K."/>
            <person name="Grigoriev I.V."/>
            <person name="Miller A.N."/>
            <person name="O'Donnell K."/>
            <person name="Stajich J.E."/>
            <person name="Bonito G."/>
        </authorList>
    </citation>
    <scope>NUCLEOTIDE SEQUENCE</scope>
    <source>
        <strain evidence="6">MES-2147</strain>
    </source>
</reference>
<dbReference type="InterPro" id="IPR047109">
    <property type="entry name" value="CAD-like"/>
</dbReference>
<keyword evidence="2" id="KW-0479">Metal-binding</keyword>
<sequence>MVDSCGDCRFCKDDGDHFCRHKTFTFNDTYRDGRGGLTYGGIADRIRLNGAFAFKIPPQISPAEAAPLLCAGITTYSPLKRFNAGPGKKVGVIGIGGLGHMALQWAHAMECDEVVAISTSDSKREESMKLGASKFVNLKNPEELQTLAGSLDIVLCTSFAKDTNWDQLLQLVAKHGTIVLLAIPEVPVQLTGITLLYCTMRFRWPDR</sequence>
<dbReference type="InterPro" id="IPR011032">
    <property type="entry name" value="GroES-like_sf"/>
</dbReference>
<dbReference type="PANTHER" id="PTHR42683">
    <property type="entry name" value="ALDEHYDE REDUCTASE"/>
    <property type="match status" value="1"/>
</dbReference>
<protein>
    <recommendedName>
        <fullName evidence="5">Alcohol dehydrogenase-like C-terminal domain-containing protein</fullName>
    </recommendedName>
</protein>
<dbReference type="Pfam" id="PF00107">
    <property type="entry name" value="ADH_zinc_N"/>
    <property type="match status" value="1"/>
</dbReference>
<organism evidence="6 7">
    <name type="scientific">Modicella reniformis</name>
    <dbReference type="NCBI Taxonomy" id="1440133"/>
    <lineage>
        <taxon>Eukaryota</taxon>
        <taxon>Fungi</taxon>
        <taxon>Fungi incertae sedis</taxon>
        <taxon>Mucoromycota</taxon>
        <taxon>Mortierellomycotina</taxon>
        <taxon>Mortierellomycetes</taxon>
        <taxon>Mortierellales</taxon>
        <taxon>Mortierellaceae</taxon>
        <taxon>Modicella</taxon>
    </lineage>
</organism>
<dbReference type="Gene3D" id="3.40.50.720">
    <property type="entry name" value="NAD(P)-binding Rossmann-like Domain"/>
    <property type="match status" value="1"/>
</dbReference>
<feature type="domain" description="Alcohol dehydrogenase-like C-terminal" evidence="5">
    <location>
        <begin position="97"/>
        <end position="192"/>
    </location>
</feature>
<accession>A0A9P6IQI1</accession>
<dbReference type="Gene3D" id="3.90.180.10">
    <property type="entry name" value="Medium-chain alcohol dehydrogenases, catalytic domain"/>
    <property type="match status" value="1"/>
</dbReference>
<dbReference type="InterPro" id="IPR036291">
    <property type="entry name" value="NAD(P)-bd_dom_sf"/>
</dbReference>
<dbReference type="GO" id="GO:0046872">
    <property type="term" value="F:metal ion binding"/>
    <property type="evidence" value="ECO:0007669"/>
    <property type="project" value="UniProtKB-KW"/>
</dbReference>